<dbReference type="Proteomes" id="UP000244060">
    <property type="component" value="Unassembled WGS sequence"/>
</dbReference>
<gene>
    <name evidence="2" type="ORF">C8J28_1279</name>
</gene>
<organism evidence="2 3">
    <name type="scientific">Cereibacter azotoformans</name>
    <dbReference type="NCBI Taxonomy" id="43057"/>
    <lineage>
        <taxon>Bacteria</taxon>
        <taxon>Pseudomonadati</taxon>
        <taxon>Pseudomonadota</taxon>
        <taxon>Alphaproteobacteria</taxon>
        <taxon>Rhodobacterales</taxon>
        <taxon>Paracoccaceae</taxon>
        <taxon>Cereibacter</taxon>
    </lineage>
</organism>
<name>A0A2T5JSJ7_9RHOB</name>
<evidence type="ECO:0000313" key="2">
    <source>
        <dbReference type="EMBL" id="PTR11578.1"/>
    </source>
</evidence>
<keyword evidence="3" id="KW-1185">Reference proteome</keyword>
<feature type="compositionally biased region" description="Low complexity" evidence="1">
    <location>
        <begin position="7"/>
        <end position="16"/>
    </location>
</feature>
<dbReference type="EMBL" id="QAOT01000027">
    <property type="protein sequence ID" value="PTR11578.1"/>
    <property type="molecule type" value="Genomic_DNA"/>
</dbReference>
<accession>A0A2T5JSJ7</accession>
<evidence type="ECO:0000256" key="1">
    <source>
        <dbReference type="SAM" id="MobiDB-lite"/>
    </source>
</evidence>
<feature type="region of interest" description="Disordered" evidence="1">
    <location>
        <begin position="1"/>
        <end position="32"/>
    </location>
</feature>
<sequence>MPRRTTPRAASTSSSPLCRRIASNAGLEEPLPDETQATLTGLMVRLILDHADGAHGPRKEEGHAA</sequence>
<dbReference type="AlphaFoldDB" id="A0A2T5JSJ7"/>
<proteinExistence type="predicted"/>
<dbReference type="OrthoDB" id="8241126at2"/>
<reference evidence="2 3" key="1">
    <citation type="submission" date="2018-04" db="EMBL/GenBank/DDBJ databases">
        <title>Genomic Encyclopedia of Type Strains, Phase III (KMG-III): the genomes of soil and plant-associated and newly described type strains.</title>
        <authorList>
            <person name="Whitman W."/>
        </authorList>
    </citation>
    <scope>NUCLEOTIDE SEQUENCE [LARGE SCALE GENOMIC DNA]</scope>
    <source>
        <strain evidence="2 3">KA25</strain>
    </source>
</reference>
<comment type="caution">
    <text evidence="2">The sequence shown here is derived from an EMBL/GenBank/DDBJ whole genome shotgun (WGS) entry which is preliminary data.</text>
</comment>
<evidence type="ECO:0000313" key="3">
    <source>
        <dbReference type="Proteomes" id="UP000244060"/>
    </source>
</evidence>
<protein>
    <submittedName>
        <fullName evidence="2">Uncharacterized protein</fullName>
    </submittedName>
</protein>